<name>A0A1Y2FY80_9BASI</name>
<dbReference type="InterPro" id="IPR005000">
    <property type="entry name" value="Aldolase/citrate-lyase_domain"/>
</dbReference>
<dbReference type="Proteomes" id="UP000193467">
    <property type="component" value="Unassembled WGS sequence"/>
</dbReference>
<keyword evidence="2" id="KW-0456">Lyase</keyword>
<dbReference type="EMBL" id="MCGR01000007">
    <property type="protein sequence ID" value="ORY88978.1"/>
    <property type="molecule type" value="Genomic_DNA"/>
</dbReference>
<dbReference type="InterPro" id="IPR015813">
    <property type="entry name" value="Pyrv/PenolPyrv_kinase-like_dom"/>
</dbReference>
<dbReference type="Pfam" id="PF03328">
    <property type="entry name" value="HpcH_HpaI"/>
    <property type="match status" value="1"/>
</dbReference>
<dbReference type="GO" id="GO:0016301">
    <property type="term" value="F:kinase activity"/>
    <property type="evidence" value="ECO:0007669"/>
    <property type="project" value="UniProtKB-KW"/>
</dbReference>
<dbReference type="OrthoDB" id="1621678at2759"/>
<accession>A0A1Y2FY80</accession>
<feature type="domain" description="HpcH/HpaI aldolase/citrate lyase" evidence="3">
    <location>
        <begin position="1"/>
        <end position="184"/>
    </location>
</feature>
<evidence type="ECO:0000313" key="4">
    <source>
        <dbReference type="EMBL" id="ORY88978.1"/>
    </source>
</evidence>
<dbReference type="PANTHER" id="PTHR30502:SF8">
    <property type="entry name" value="SYNTHASE, PUTATIVE-RELATED"/>
    <property type="match status" value="1"/>
</dbReference>
<dbReference type="AlphaFoldDB" id="A0A1Y2FY80"/>
<dbReference type="InterPro" id="IPR040442">
    <property type="entry name" value="Pyrv_kinase-like_dom_sf"/>
</dbReference>
<keyword evidence="4" id="KW-0670">Pyruvate</keyword>
<proteinExistence type="predicted"/>
<evidence type="ECO:0000313" key="5">
    <source>
        <dbReference type="Proteomes" id="UP000193467"/>
    </source>
</evidence>
<dbReference type="InterPro" id="IPR050251">
    <property type="entry name" value="HpcH-HpaI_aldolase"/>
</dbReference>
<keyword evidence="4" id="KW-0418">Kinase</keyword>
<gene>
    <name evidence="4" type="ORF">BCR35DRAFT_262626</name>
</gene>
<sequence length="238" mass="25277">DFIFLDAEHTPFAPNVLQDMIKTLNYNSEGATLTVVRLPTHGADWTSWALDAGASAVVFPHTETAEQAKKVVANCRFAPLGHRSFPPFATIPGHTDGTPRDGMTILDVYNENAAVIMQIESAEGVKNAEAICAVEGVDAIMIGTGDLRMSLGLMPGVDGPEPIFQEALATIEAAAAKYNLPILGFALGGPMAENRLNRGWQLLMMSADTLALVIGQSGPLKETRAVVESFEKGVAGKN</sequence>
<keyword evidence="4" id="KW-0808">Transferase</keyword>
<comment type="caution">
    <text evidence="4">The sequence shown here is derived from an EMBL/GenBank/DDBJ whole genome shotgun (WGS) entry which is preliminary data.</text>
</comment>
<dbReference type="STRING" id="106004.A0A1Y2FY80"/>
<dbReference type="PANTHER" id="PTHR30502">
    <property type="entry name" value="2-KETO-3-DEOXY-L-RHAMNONATE ALDOLASE"/>
    <property type="match status" value="1"/>
</dbReference>
<dbReference type="SUPFAM" id="SSF51621">
    <property type="entry name" value="Phosphoenolpyruvate/pyruvate domain"/>
    <property type="match status" value="1"/>
</dbReference>
<feature type="non-terminal residue" evidence="4">
    <location>
        <position position="1"/>
    </location>
</feature>
<evidence type="ECO:0000256" key="2">
    <source>
        <dbReference type="ARBA" id="ARBA00023239"/>
    </source>
</evidence>
<evidence type="ECO:0000256" key="1">
    <source>
        <dbReference type="ARBA" id="ARBA00022723"/>
    </source>
</evidence>
<reference evidence="4 5" key="1">
    <citation type="submission" date="2016-07" db="EMBL/GenBank/DDBJ databases">
        <title>Pervasive Adenine N6-methylation of Active Genes in Fungi.</title>
        <authorList>
            <consortium name="DOE Joint Genome Institute"/>
            <person name="Mondo S.J."/>
            <person name="Dannebaum R.O."/>
            <person name="Kuo R.C."/>
            <person name="Labutti K."/>
            <person name="Haridas S."/>
            <person name="Kuo A."/>
            <person name="Salamov A."/>
            <person name="Ahrendt S.R."/>
            <person name="Lipzen A."/>
            <person name="Sullivan W."/>
            <person name="Andreopoulos W.B."/>
            <person name="Clum A."/>
            <person name="Lindquist E."/>
            <person name="Daum C."/>
            <person name="Ramamoorthy G.K."/>
            <person name="Gryganskyi A."/>
            <person name="Culley D."/>
            <person name="Magnuson J.K."/>
            <person name="James T.Y."/>
            <person name="O'Malley M.A."/>
            <person name="Stajich J.E."/>
            <person name="Spatafora J.W."/>
            <person name="Visel A."/>
            <person name="Grigoriev I.V."/>
        </authorList>
    </citation>
    <scope>NUCLEOTIDE SEQUENCE [LARGE SCALE GENOMIC DNA]</scope>
    <source>
        <strain evidence="4 5">62-1032</strain>
    </source>
</reference>
<evidence type="ECO:0000259" key="3">
    <source>
        <dbReference type="Pfam" id="PF03328"/>
    </source>
</evidence>
<organism evidence="4 5">
    <name type="scientific">Leucosporidium creatinivorum</name>
    <dbReference type="NCBI Taxonomy" id="106004"/>
    <lineage>
        <taxon>Eukaryota</taxon>
        <taxon>Fungi</taxon>
        <taxon>Dikarya</taxon>
        <taxon>Basidiomycota</taxon>
        <taxon>Pucciniomycotina</taxon>
        <taxon>Microbotryomycetes</taxon>
        <taxon>Leucosporidiales</taxon>
        <taxon>Leucosporidium</taxon>
    </lineage>
</organism>
<keyword evidence="1" id="KW-0479">Metal-binding</keyword>
<dbReference type="InParanoid" id="A0A1Y2FY80"/>
<dbReference type="GO" id="GO:0005737">
    <property type="term" value="C:cytoplasm"/>
    <property type="evidence" value="ECO:0007669"/>
    <property type="project" value="TreeGrafter"/>
</dbReference>
<dbReference type="GO" id="GO:0046872">
    <property type="term" value="F:metal ion binding"/>
    <property type="evidence" value="ECO:0007669"/>
    <property type="project" value="UniProtKB-KW"/>
</dbReference>
<dbReference type="GO" id="GO:0016832">
    <property type="term" value="F:aldehyde-lyase activity"/>
    <property type="evidence" value="ECO:0007669"/>
    <property type="project" value="TreeGrafter"/>
</dbReference>
<dbReference type="Gene3D" id="3.20.20.60">
    <property type="entry name" value="Phosphoenolpyruvate-binding domains"/>
    <property type="match status" value="1"/>
</dbReference>
<keyword evidence="5" id="KW-1185">Reference proteome</keyword>
<protein>
    <submittedName>
        <fullName evidence="4">Pyruvate/Phosphoenolpyruvate kinase-like domain-containing protein</fullName>
    </submittedName>
</protein>